<comment type="caution">
    <text evidence="3">The sequence shown here is derived from an EMBL/GenBank/DDBJ whole genome shotgun (WGS) entry which is preliminary data.</text>
</comment>
<proteinExistence type="predicted"/>
<dbReference type="InterPro" id="IPR040919">
    <property type="entry name" value="Asparaginase_C"/>
</dbReference>
<dbReference type="PANTHER" id="PTHR11707:SF28">
    <property type="entry name" value="60 KDA LYSOPHOSPHOLIPASE"/>
    <property type="match status" value="1"/>
</dbReference>
<protein>
    <recommendedName>
        <fullName evidence="1">asparaginase</fullName>
        <ecNumber evidence="1">3.5.1.1</ecNumber>
    </recommendedName>
</protein>
<evidence type="ECO:0000313" key="3">
    <source>
        <dbReference type="EMBL" id="OMJ29487.1"/>
    </source>
</evidence>
<dbReference type="GO" id="GO:0009066">
    <property type="term" value="P:aspartate family amino acid metabolic process"/>
    <property type="evidence" value="ECO:0007669"/>
    <property type="project" value="UniProtKB-ARBA"/>
</dbReference>
<dbReference type="InterPro" id="IPR036152">
    <property type="entry name" value="Asp/glu_Ase-like_sf"/>
</dbReference>
<dbReference type="PIRSF" id="PIRSF001220">
    <property type="entry name" value="L-ASNase_gatD"/>
    <property type="match status" value="1"/>
</dbReference>
<organism evidence="3 4">
    <name type="scientific">Smittium culicis</name>
    <dbReference type="NCBI Taxonomy" id="133412"/>
    <lineage>
        <taxon>Eukaryota</taxon>
        <taxon>Fungi</taxon>
        <taxon>Fungi incertae sedis</taxon>
        <taxon>Zoopagomycota</taxon>
        <taxon>Kickxellomycotina</taxon>
        <taxon>Harpellomycetes</taxon>
        <taxon>Harpellales</taxon>
        <taxon>Legeriomycetaceae</taxon>
        <taxon>Smittium</taxon>
    </lineage>
</organism>
<name>A0A1R1YRH5_9FUNG</name>
<dbReference type="GO" id="GO:0004067">
    <property type="term" value="F:asparaginase activity"/>
    <property type="evidence" value="ECO:0007669"/>
    <property type="project" value="UniProtKB-UniRule"/>
</dbReference>
<dbReference type="EMBL" id="LSSM01000267">
    <property type="protein sequence ID" value="OMJ29487.1"/>
    <property type="molecule type" value="Genomic_DNA"/>
</dbReference>
<dbReference type="OrthoDB" id="542841at2759"/>
<dbReference type="PANTHER" id="PTHR11707">
    <property type="entry name" value="L-ASPARAGINASE"/>
    <property type="match status" value="1"/>
</dbReference>
<dbReference type="InterPro" id="IPR027473">
    <property type="entry name" value="L-asparaginase_C"/>
</dbReference>
<feature type="domain" description="Asparaginase/glutaminase C-terminal" evidence="2">
    <location>
        <begin position="4"/>
        <end position="96"/>
    </location>
</feature>
<dbReference type="Gene3D" id="3.40.50.40">
    <property type="match status" value="1"/>
</dbReference>
<dbReference type="InterPro" id="IPR006034">
    <property type="entry name" value="Asparaginase/glutaminase-like"/>
</dbReference>
<dbReference type="AlphaFoldDB" id="A0A1R1YRH5"/>
<accession>A0A1R1YRH5</accession>
<dbReference type="Pfam" id="PF17763">
    <property type="entry name" value="Asparaginase_C"/>
    <property type="match status" value="1"/>
</dbReference>
<dbReference type="SUPFAM" id="SSF53774">
    <property type="entry name" value="Glutaminase/Asparaginase"/>
    <property type="match status" value="1"/>
</dbReference>
<dbReference type="EC" id="3.5.1.1" evidence="1"/>
<reference evidence="4" key="1">
    <citation type="submission" date="2017-01" db="EMBL/GenBank/DDBJ databases">
        <authorList>
            <person name="Wang Y."/>
            <person name="White M."/>
            <person name="Kvist S."/>
            <person name="Moncalvo J.-M."/>
        </authorList>
    </citation>
    <scope>NUCLEOTIDE SEQUENCE [LARGE SCALE GENOMIC DNA]</scope>
    <source>
        <strain evidence="4">ID-206-W2</strain>
    </source>
</reference>
<sequence length="99" mass="10518">MDHNVASFRLFPGITDYSIKSFLSPPIKGIIMESYGCGNIPNAKGKIIALLKEASDRGVVIVNVSQCNKGNVVDLYETSKGLKEAGVVAGGDMTSEVEI</sequence>
<dbReference type="Proteomes" id="UP000187429">
    <property type="component" value="Unassembled WGS sequence"/>
</dbReference>
<evidence type="ECO:0000259" key="2">
    <source>
        <dbReference type="Pfam" id="PF17763"/>
    </source>
</evidence>
<evidence type="ECO:0000313" key="4">
    <source>
        <dbReference type="Proteomes" id="UP000187429"/>
    </source>
</evidence>
<dbReference type="PROSITE" id="PS51732">
    <property type="entry name" value="ASN_GLN_ASE_3"/>
    <property type="match status" value="1"/>
</dbReference>
<gene>
    <name evidence="3" type="ORF">AYI69_g1004</name>
</gene>
<dbReference type="PIRSF" id="PIRSF500176">
    <property type="entry name" value="L_ASNase"/>
    <property type="match status" value="1"/>
</dbReference>
<evidence type="ECO:0000256" key="1">
    <source>
        <dbReference type="ARBA" id="ARBA00012920"/>
    </source>
</evidence>
<keyword evidence="4" id="KW-1185">Reference proteome</keyword>